<evidence type="ECO:0000313" key="10">
    <source>
        <dbReference type="EMBL" id="GAA5144958.1"/>
    </source>
</evidence>
<feature type="transmembrane region" description="Helical" evidence="8">
    <location>
        <begin position="41"/>
        <end position="62"/>
    </location>
</feature>
<dbReference type="Pfam" id="PF01040">
    <property type="entry name" value="UbiA"/>
    <property type="match status" value="1"/>
</dbReference>
<evidence type="ECO:0000256" key="8">
    <source>
        <dbReference type="HAMAP-Rule" id="MF_01937"/>
    </source>
</evidence>
<evidence type="ECO:0000256" key="9">
    <source>
        <dbReference type="NCBIfam" id="TIGR00751"/>
    </source>
</evidence>
<comment type="pathway">
    <text evidence="8">Quinol/quinone metabolism; menaquinone biosynthesis; menaquinol from 1,4-dihydroxy-2-naphthoate: step 1/2.</text>
</comment>
<evidence type="ECO:0000256" key="6">
    <source>
        <dbReference type="ARBA" id="ARBA00022989"/>
    </source>
</evidence>
<dbReference type="EMBL" id="BAABKG010000002">
    <property type="protein sequence ID" value="GAA5144958.1"/>
    <property type="molecule type" value="Genomic_DNA"/>
</dbReference>
<comment type="catalytic activity">
    <reaction evidence="8">
        <text>an all-trans-polyprenyl diphosphate + 1,4-dihydroxy-2-naphthoate + H(+) = a 2-demethylmenaquinol + CO2 + diphosphate</text>
        <dbReference type="Rhea" id="RHEA:26478"/>
        <dbReference type="Rhea" id="RHEA-COMP:9563"/>
        <dbReference type="Rhea" id="RHEA-COMP:9564"/>
        <dbReference type="ChEBI" id="CHEBI:11173"/>
        <dbReference type="ChEBI" id="CHEBI:15378"/>
        <dbReference type="ChEBI" id="CHEBI:16526"/>
        <dbReference type="ChEBI" id="CHEBI:33019"/>
        <dbReference type="ChEBI" id="CHEBI:55437"/>
        <dbReference type="ChEBI" id="CHEBI:58914"/>
        <dbReference type="EC" id="2.5.1.74"/>
    </reaction>
</comment>
<feature type="transmembrane region" description="Helical" evidence="8">
    <location>
        <begin position="82"/>
        <end position="110"/>
    </location>
</feature>
<dbReference type="Gene3D" id="1.10.357.140">
    <property type="entry name" value="UbiA prenyltransferase"/>
    <property type="match status" value="1"/>
</dbReference>
<dbReference type="EC" id="2.5.1.74" evidence="8 9"/>
<proteinExistence type="inferred from homology"/>
<gene>
    <name evidence="8" type="primary">menA</name>
    <name evidence="10" type="ORF">GCM10023340_13440</name>
</gene>
<evidence type="ECO:0000256" key="4">
    <source>
        <dbReference type="ARBA" id="ARBA00022679"/>
    </source>
</evidence>
<evidence type="ECO:0000256" key="7">
    <source>
        <dbReference type="ARBA" id="ARBA00023136"/>
    </source>
</evidence>
<comment type="subcellular location">
    <subcellularLocation>
        <location evidence="8">Cell membrane</location>
        <topology evidence="8">Multi-pass membrane protein</topology>
    </subcellularLocation>
    <subcellularLocation>
        <location evidence="1">Membrane</location>
        <topology evidence="1">Multi-pass membrane protein</topology>
    </subcellularLocation>
</comment>
<organism evidence="10 11">
    <name type="scientific">Nocardioides marinquilinus</name>
    <dbReference type="NCBI Taxonomy" id="1210400"/>
    <lineage>
        <taxon>Bacteria</taxon>
        <taxon>Bacillati</taxon>
        <taxon>Actinomycetota</taxon>
        <taxon>Actinomycetes</taxon>
        <taxon>Propionibacteriales</taxon>
        <taxon>Nocardioidaceae</taxon>
        <taxon>Nocardioides</taxon>
    </lineage>
</organism>
<dbReference type="InterPro" id="IPR004657">
    <property type="entry name" value="MenA"/>
</dbReference>
<dbReference type="NCBIfam" id="NF004751">
    <property type="entry name" value="PRK06080.1-3"/>
    <property type="match status" value="1"/>
</dbReference>
<name>A0ABP9PEQ2_9ACTN</name>
<keyword evidence="2 8" id="KW-0474">Menaquinone biosynthesis</keyword>
<protein>
    <recommendedName>
        <fullName evidence="8 9">1,4-dihydroxy-2-naphthoate octaprenyltransferase</fullName>
        <shortName evidence="8">DHNA-octaprenyltransferase</shortName>
        <ecNumber evidence="8 9">2.5.1.74</ecNumber>
    </recommendedName>
</protein>
<dbReference type="NCBIfam" id="TIGR00751">
    <property type="entry name" value="menA"/>
    <property type="match status" value="1"/>
</dbReference>
<dbReference type="InterPro" id="IPR044878">
    <property type="entry name" value="UbiA_sf"/>
</dbReference>
<dbReference type="HAMAP" id="MF_01937">
    <property type="entry name" value="MenA_1"/>
    <property type="match status" value="1"/>
</dbReference>
<comment type="similarity">
    <text evidence="8">Belongs to the MenA family. Type 1 subfamily.</text>
</comment>
<dbReference type="RefSeq" id="WP_345456032.1">
    <property type="nucleotide sequence ID" value="NZ_BAABKG010000002.1"/>
</dbReference>
<accession>A0ABP9PEQ2</accession>
<evidence type="ECO:0000256" key="3">
    <source>
        <dbReference type="ARBA" id="ARBA00022475"/>
    </source>
</evidence>
<feature type="transmembrane region" description="Helical" evidence="8">
    <location>
        <begin position="273"/>
        <end position="294"/>
    </location>
</feature>
<evidence type="ECO:0000256" key="2">
    <source>
        <dbReference type="ARBA" id="ARBA00022428"/>
    </source>
</evidence>
<evidence type="ECO:0000256" key="1">
    <source>
        <dbReference type="ARBA" id="ARBA00004141"/>
    </source>
</evidence>
<keyword evidence="7 8" id="KW-0472">Membrane</keyword>
<keyword evidence="6 8" id="KW-1133">Transmembrane helix</keyword>
<reference evidence="11" key="1">
    <citation type="journal article" date="2019" name="Int. J. Syst. Evol. Microbiol.">
        <title>The Global Catalogue of Microorganisms (GCM) 10K type strain sequencing project: providing services to taxonomists for standard genome sequencing and annotation.</title>
        <authorList>
            <consortium name="The Broad Institute Genomics Platform"/>
            <consortium name="The Broad Institute Genome Sequencing Center for Infectious Disease"/>
            <person name="Wu L."/>
            <person name="Ma J."/>
        </authorList>
    </citation>
    <scope>NUCLEOTIDE SEQUENCE [LARGE SCALE GENOMIC DNA]</scope>
    <source>
        <strain evidence="11">JCM 18459</strain>
    </source>
</reference>
<comment type="function">
    <text evidence="8">Conversion of 1,4-dihydroxy-2-naphthoate (DHNA) to demethylmenaquinone (DMK).</text>
</comment>
<dbReference type="PANTHER" id="PTHR13929:SF0">
    <property type="entry name" value="UBIA PRENYLTRANSFERASE DOMAIN-CONTAINING PROTEIN 1"/>
    <property type="match status" value="1"/>
</dbReference>
<dbReference type="PANTHER" id="PTHR13929">
    <property type="entry name" value="1,4-DIHYDROXY-2-NAPHTHOATE OCTAPRENYLTRANSFERASE"/>
    <property type="match status" value="1"/>
</dbReference>
<keyword evidence="11" id="KW-1185">Reference proteome</keyword>
<evidence type="ECO:0000313" key="11">
    <source>
        <dbReference type="Proteomes" id="UP001500221"/>
    </source>
</evidence>
<dbReference type="PIRSF" id="PIRSF005355">
    <property type="entry name" value="UBIAD1"/>
    <property type="match status" value="1"/>
</dbReference>
<keyword evidence="4 8" id="KW-0808">Transferase</keyword>
<sequence>MTTPRPTAAQWVQGARPRTLPAAVAPVLAGTGIAVHEGEAVWWKALLALVVSLALQVAVNYANDYSDGVRGTDDDRVGPMRLVGSGAAAPGAVKRAAFVAFGVAAVAGLVLAATTAWWLVAVGAVSVLAAWYYTGGSTPYGYLGLGEVMVFVFFGLVAVVGTTFVQTQDWSWAALAAGTGVGALACAILVANNLRDIPTDTVAGKRTLAVRLGDRRTRGLYVALVVAAVVAVVVVAALTSWWALVGVGFVVAARPGLRAVTGGATGPGLIPALQSTGLAELAWAVLVTAALALARAA</sequence>
<evidence type="ECO:0000256" key="5">
    <source>
        <dbReference type="ARBA" id="ARBA00022692"/>
    </source>
</evidence>
<dbReference type="InterPro" id="IPR026046">
    <property type="entry name" value="UBIAD1"/>
</dbReference>
<dbReference type="InterPro" id="IPR000537">
    <property type="entry name" value="UbiA_prenyltransferase"/>
</dbReference>
<keyword evidence="5 8" id="KW-0812">Transmembrane</keyword>
<keyword evidence="3 8" id="KW-1003">Cell membrane</keyword>
<dbReference type="Proteomes" id="UP001500221">
    <property type="component" value="Unassembled WGS sequence"/>
</dbReference>
<dbReference type="CDD" id="cd13962">
    <property type="entry name" value="PT_UbiA_UBIAD1"/>
    <property type="match status" value="1"/>
</dbReference>
<feature type="transmembrane region" description="Helical" evidence="8">
    <location>
        <begin position="170"/>
        <end position="191"/>
    </location>
</feature>
<feature type="transmembrane region" description="Helical" evidence="8">
    <location>
        <begin position="140"/>
        <end position="164"/>
    </location>
</feature>
<comment type="caution">
    <text evidence="10">The sequence shown here is derived from an EMBL/GenBank/DDBJ whole genome shotgun (WGS) entry which is preliminary data.</text>
</comment>
<feature type="transmembrane region" description="Helical" evidence="8">
    <location>
        <begin position="220"/>
        <end position="253"/>
    </location>
</feature>